<dbReference type="PANTHER" id="PTHR30231:SF42">
    <property type="entry name" value="EXONUCLEASE"/>
    <property type="match status" value="1"/>
</dbReference>
<organism evidence="2 3">
    <name type="scientific">Streptomyces blastmyceticus</name>
    <dbReference type="NCBI Taxonomy" id="68180"/>
    <lineage>
        <taxon>Bacteria</taxon>
        <taxon>Bacillati</taxon>
        <taxon>Actinomycetota</taxon>
        <taxon>Actinomycetes</taxon>
        <taxon>Kitasatosporales</taxon>
        <taxon>Streptomycetaceae</taxon>
        <taxon>Streptomyces</taxon>
    </lineage>
</organism>
<dbReference type="Gene3D" id="3.30.420.10">
    <property type="entry name" value="Ribonuclease H-like superfamily/Ribonuclease H"/>
    <property type="match status" value="1"/>
</dbReference>
<name>A0ABN0XUQ5_9ACTN</name>
<protein>
    <submittedName>
        <fullName evidence="2">Exonuclease domain-containing protein</fullName>
    </submittedName>
</protein>
<keyword evidence="3" id="KW-1185">Reference proteome</keyword>
<evidence type="ECO:0000313" key="3">
    <source>
        <dbReference type="Proteomes" id="UP001500063"/>
    </source>
</evidence>
<dbReference type="EMBL" id="BAAABW010000028">
    <property type="protein sequence ID" value="GAA0372824.1"/>
    <property type="molecule type" value="Genomic_DNA"/>
</dbReference>
<gene>
    <name evidence="2" type="ORF">GCM10010319_58840</name>
</gene>
<keyword evidence="2" id="KW-0540">Nuclease</keyword>
<dbReference type="SMART" id="SM00479">
    <property type="entry name" value="EXOIII"/>
    <property type="match status" value="1"/>
</dbReference>
<dbReference type="SUPFAM" id="SSF53098">
    <property type="entry name" value="Ribonuclease H-like"/>
    <property type="match status" value="1"/>
</dbReference>
<dbReference type="InterPro" id="IPR013520">
    <property type="entry name" value="Ribonucl_H"/>
</dbReference>
<dbReference type="InterPro" id="IPR036397">
    <property type="entry name" value="RNaseH_sf"/>
</dbReference>
<dbReference type="Gene3D" id="3.40.50.10190">
    <property type="entry name" value="BRCT domain"/>
    <property type="match status" value="1"/>
</dbReference>
<feature type="domain" description="BRCT" evidence="1">
    <location>
        <begin position="217"/>
        <end position="308"/>
    </location>
</feature>
<dbReference type="CDD" id="cd06130">
    <property type="entry name" value="DNA_pol_III_epsilon_like"/>
    <property type="match status" value="1"/>
</dbReference>
<dbReference type="InterPro" id="IPR001357">
    <property type="entry name" value="BRCT_dom"/>
</dbReference>
<reference evidence="2 3" key="1">
    <citation type="journal article" date="2019" name="Int. J. Syst. Evol. Microbiol.">
        <title>The Global Catalogue of Microorganisms (GCM) 10K type strain sequencing project: providing services to taxonomists for standard genome sequencing and annotation.</title>
        <authorList>
            <consortium name="The Broad Institute Genomics Platform"/>
            <consortium name="The Broad Institute Genome Sequencing Center for Infectious Disease"/>
            <person name="Wu L."/>
            <person name="Ma J."/>
        </authorList>
    </citation>
    <scope>NUCLEOTIDE SEQUENCE [LARGE SCALE GENOMIC DNA]</scope>
    <source>
        <strain evidence="2 3">JCM 4565</strain>
    </source>
</reference>
<evidence type="ECO:0000313" key="2">
    <source>
        <dbReference type="EMBL" id="GAA0372824.1"/>
    </source>
</evidence>
<dbReference type="CDD" id="cd17748">
    <property type="entry name" value="BRCT_DNA_ligase_like"/>
    <property type="match status" value="1"/>
</dbReference>
<keyword evidence="2" id="KW-0378">Hydrolase</keyword>
<accession>A0ABN0XUQ5</accession>
<dbReference type="GO" id="GO:0004527">
    <property type="term" value="F:exonuclease activity"/>
    <property type="evidence" value="ECO:0007669"/>
    <property type="project" value="UniProtKB-KW"/>
</dbReference>
<dbReference type="PROSITE" id="PS50172">
    <property type="entry name" value="BRCT"/>
    <property type="match status" value="1"/>
</dbReference>
<sequence>MSSSWVAIDFETANEHRGSPCAVGMAKVVDGRITDTWGTLIQPPADLSHFNAFNIAVHGITSDAVAGAPGWKATLSETLAFADGLPLVAHNAGFDMGVIRAACTADGLSWPELRYTCSQVIARRTWKLLSYSLPYCADAAGVVLDNHHDADADATASAEVMLAAMRAAEADSLDALLSGHQVRWGWMTPAGEWQGSHHKGRSARARTPLPGVNPDADPDGELYGAAVCITGTLTSMTRDEAFHKLAEVGAQPEKNVTKKTSILVSASQTQLKPGDALSGKAKKAQALLETGQEIEVLDEDEFLRRLGS</sequence>
<dbReference type="InterPro" id="IPR012337">
    <property type="entry name" value="RNaseH-like_sf"/>
</dbReference>
<dbReference type="SUPFAM" id="SSF52113">
    <property type="entry name" value="BRCT domain"/>
    <property type="match status" value="1"/>
</dbReference>
<dbReference type="Proteomes" id="UP001500063">
    <property type="component" value="Unassembled WGS sequence"/>
</dbReference>
<comment type="caution">
    <text evidence="2">The sequence shown here is derived from an EMBL/GenBank/DDBJ whole genome shotgun (WGS) entry which is preliminary data.</text>
</comment>
<proteinExistence type="predicted"/>
<dbReference type="PANTHER" id="PTHR30231">
    <property type="entry name" value="DNA POLYMERASE III SUBUNIT EPSILON"/>
    <property type="match status" value="1"/>
</dbReference>
<dbReference type="InterPro" id="IPR036420">
    <property type="entry name" value="BRCT_dom_sf"/>
</dbReference>
<keyword evidence="2" id="KW-0269">Exonuclease</keyword>
<dbReference type="Pfam" id="PF00929">
    <property type="entry name" value="RNase_T"/>
    <property type="match status" value="1"/>
</dbReference>
<evidence type="ECO:0000259" key="1">
    <source>
        <dbReference type="PROSITE" id="PS50172"/>
    </source>
</evidence>